<dbReference type="Gramene" id="mRNA:HanXRQr2_Chr16g0730081">
    <property type="protein sequence ID" value="mRNA:HanXRQr2_Chr16g0730081"/>
    <property type="gene ID" value="HanXRQr2_Chr16g0730081"/>
</dbReference>
<dbReference type="Proteomes" id="UP000215914">
    <property type="component" value="Unassembled WGS sequence"/>
</dbReference>
<dbReference type="AlphaFoldDB" id="A0A9K3GYR2"/>
<protein>
    <submittedName>
        <fullName evidence="2">Uncharacterized protein</fullName>
    </submittedName>
</protein>
<feature type="region of interest" description="Disordered" evidence="1">
    <location>
        <begin position="1"/>
        <end position="37"/>
    </location>
</feature>
<proteinExistence type="predicted"/>
<reference evidence="2" key="1">
    <citation type="journal article" date="2017" name="Nature">
        <title>The sunflower genome provides insights into oil metabolism, flowering and Asterid evolution.</title>
        <authorList>
            <person name="Badouin H."/>
            <person name="Gouzy J."/>
            <person name="Grassa C.J."/>
            <person name="Murat F."/>
            <person name="Staton S.E."/>
            <person name="Cottret L."/>
            <person name="Lelandais-Briere C."/>
            <person name="Owens G.L."/>
            <person name="Carrere S."/>
            <person name="Mayjonade B."/>
            <person name="Legrand L."/>
            <person name="Gill N."/>
            <person name="Kane N.C."/>
            <person name="Bowers J.E."/>
            <person name="Hubner S."/>
            <person name="Bellec A."/>
            <person name="Berard A."/>
            <person name="Berges H."/>
            <person name="Blanchet N."/>
            <person name="Boniface M.C."/>
            <person name="Brunel D."/>
            <person name="Catrice O."/>
            <person name="Chaidir N."/>
            <person name="Claudel C."/>
            <person name="Donnadieu C."/>
            <person name="Faraut T."/>
            <person name="Fievet G."/>
            <person name="Helmstetter N."/>
            <person name="King M."/>
            <person name="Knapp S.J."/>
            <person name="Lai Z."/>
            <person name="Le Paslier M.C."/>
            <person name="Lippi Y."/>
            <person name="Lorenzon L."/>
            <person name="Mandel J.R."/>
            <person name="Marage G."/>
            <person name="Marchand G."/>
            <person name="Marquand E."/>
            <person name="Bret-Mestries E."/>
            <person name="Morien E."/>
            <person name="Nambeesan S."/>
            <person name="Nguyen T."/>
            <person name="Pegot-Espagnet P."/>
            <person name="Pouilly N."/>
            <person name="Raftis F."/>
            <person name="Sallet E."/>
            <person name="Schiex T."/>
            <person name="Thomas J."/>
            <person name="Vandecasteele C."/>
            <person name="Vares D."/>
            <person name="Vear F."/>
            <person name="Vautrin S."/>
            <person name="Crespi M."/>
            <person name="Mangin B."/>
            <person name="Burke J.M."/>
            <person name="Salse J."/>
            <person name="Munos S."/>
            <person name="Vincourt P."/>
            <person name="Rieseberg L.H."/>
            <person name="Langlade N.B."/>
        </authorList>
    </citation>
    <scope>NUCLEOTIDE SEQUENCE</scope>
    <source>
        <tissue evidence="2">Leaves</tissue>
    </source>
</reference>
<sequence length="401" mass="46296">MSCERCSSGARGRRRGPVARPRGSPTQEQQVVSQRKGRRIRYEGPKWLIYAWCPLRREHPLLQFQVNTNEWIKLQKIIRRYLLKHWTIDWEWLGQMGARERVEELLGPMLVEMVNCDWPQYDELVVEFHSTFHHREGSFFEGDTVSFSLGRMLHVMSILEFAIASGFFAFEDTSTEEFTNGLRGVYVNPRELCVTSAELARFWGTIVDRGFGHAGEEKRAALDMGPYITKLAHNLGVFQKYNVNTLRRGPASRHFDVKDLQLAGIVSMTEPVTWVDARQGPQVMPPAGYPADDVMQAIYPPARQVPRQRQEIPAPQYPRCQAPPDPLTLASLYERIDAGFCRMDYRPDRQDGAIRVMTTVMKRWKKRRRLRAMTKISVGITTCRERFGVWCVMPLPFACVS</sequence>
<gene>
    <name evidence="2" type="ORF">HanXRQr2_Chr16g0730081</name>
</gene>
<reference evidence="2" key="2">
    <citation type="submission" date="2020-06" db="EMBL/GenBank/DDBJ databases">
        <title>Helianthus annuus Genome sequencing and assembly Release 2.</title>
        <authorList>
            <person name="Gouzy J."/>
            <person name="Langlade N."/>
            <person name="Munos S."/>
        </authorList>
    </citation>
    <scope>NUCLEOTIDE SEQUENCE</scope>
    <source>
        <tissue evidence="2">Leaves</tissue>
    </source>
</reference>
<evidence type="ECO:0000256" key="1">
    <source>
        <dbReference type="SAM" id="MobiDB-lite"/>
    </source>
</evidence>
<accession>A0A9K3GYR2</accession>
<name>A0A9K3GYR2_HELAN</name>
<comment type="caution">
    <text evidence="2">The sequence shown here is derived from an EMBL/GenBank/DDBJ whole genome shotgun (WGS) entry which is preliminary data.</text>
</comment>
<keyword evidence="3" id="KW-1185">Reference proteome</keyword>
<organism evidence="2 3">
    <name type="scientific">Helianthus annuus</name>
    <name type="common">Common sunflower</name>
    <dbReference type="NCBI Taxonomy" id="4232"/>
    <lineage>
        <taxon>Eukaryota</taxon>
        <taxon>Viridiplantae</taxon>
        <taxon>Streptophyta</taxon>
        <taxon>Embryophyta</taxon>
        <taxon>Tracheophyta</taxon>
        <taxon>Spermatophyta</taxon>
        <taxon>Magnoliopsida</taxon>
        <taxon>eudicotyledons</taxon>
        <taxon>Gunneridae</taxon>
        <taxon>Pentapetalae</taxon>
        <taxon>asterids</taxon>
        <taxon>campanulids</taxon>
        <taxon>Asterales</taxon>
        <taxon>Asteraceae</taxon>
        <taxon>Asteroideae</taxon>
        <taxon>Heliantheae alliance</taxon>
        <taxon>Heliantheae</taxon>
        <taxon>Helianthus</taxon>
    </lineage>
</organism>
<evidence type="ECO:0000313" key="2">
    <source>
        <dbReference type="EMBL" id="KAF5758514.1"/>
    </source>
</evidence>
<dbReference type="EMBL" id="MNCJ02000331">
    <property type="protein sequence ID" value="KAF5758514.1"/>
    <property type="molecule type" value="Genomic_DNA"/>
</dbReference>
<evidence type="ECO:0000313" key="3">
    <source>
        <dbReference type="Proteomes" id="UP000215914"/>
    </source>
</evidence>